<sequence length="327" mass="35565">MSKSSALAQLREMTTVVGDTGDIAAIRRLSPIDATTNPSLILKAAQMPEYADMIKAAIARVDRSGKSDAEVIDDVVDQISVGFGSEIVKLVPGRVSIEVDARLSFDTEASIAKARKIISLFKEAGVEKERLLIKVAATWEGIRAAEVLEAEGINCNLTLIFGFAQARACAEAGVFLISPFVGRILDWYKKANPGTEYTAETDPGVLSVTSIYNYFKDHGFKTVVMGASFRNTGEIKALAGCDRLTISPALLDELAADMINLPRKLEDKGATQNQEPKLDEKAFRWDMNADAMATEKLAEGIRGFAADSEKLEAILRDMICKQDFADF</sequence>
<evidence type="ECO:0000256" key="5">
    <source>
        <dbReference type="ARBA" id="ARBA00022679"/>
    </source>
</evidence>
<dbReference type="Pfam" id="PF00923">
    <property type="entry name" value="TAL_FSA"/>
    <property type="match status" value="1"/>
</dbReference>
<evidence type="ECO:0000256" key="1">
    <source>
        <dbReference type="ARBA" id="ARBA00003518"/>
    </source>
</evidence>
<dbReference type="PANTHER" id="PTHR10683">
    <property type="entry name" value="TRANSALDOLASE"/>
    <property type="match status" value="1"/>
</dbReference>
<dbReference type="SUPFAM" id="SSF51569">
    <property type="entry name" value="Aldolase"/>
    <property type="match status" value="1"/>
</dbReference>
<proteinExistence type="inferred from homology"/>
<dbReference type="EMBL" id="JBHMEA010000007">
    <property type="protein sequence ID" value="MFB9230764.1"/>
    <property type="molecule type" value="Genomic_DNA"/>
</dbReference>
<comment type="catalytic activity">
    <reaction evidence="8 9 10">
        <text>D-sedoheptulose 7-phosphate + D-glyceraldehyde 3-phosphate = D-erythrose 4-phosphate + beta-D-fructose 6-phosphate</text>
        <dbReference type="Rhea" id="RHEA:17053"/>
        <dbReference type="ChEBI" id="CHEBI:16897"/>
        <dbReference type="ChEBI" id="CHEBI:57483"/>
        <dbReference type="ChEBI" id="CHEBI:57634"/>
        <dbReference type="ChEBI" id="CHEBI:59776"/>
        <dbReference type="EC" id="2.2.1.2"/>
    </reaction>
</comment>
<evidence type="ECO:0000256" key="4">
    <source>
        <dbReference type="ARBA" id="ARBA00013151"/>
    </source>
</evidence>
<keyword evidence="12" id="KW-1185">Reference proteome</keyword>
<evidence type="ECO:0000256" key="8">
    <source>
        <dbReference type="ARBA" id="ARBA00048810"/>
    </source>
</evidence>
<dbReference type="InterPro" id="IPR018225">
    <property type="entry name" value="Transaldolase_AS"/>
</dbReference>
<keyword evidence="7 9" id="KW-0704">Schiff base</keyword>
<evidence type="ECO:0000256" key="3">
    <source>
        <dbReference type="ARBA" id="ARBA00008012"/>
    </source>
</evidence>
<keyword evidence="9" id="KW-0963">Cytoplasm</keyword>
<dbReference type="HAMAP" id="MF_00492">
    <property type="entry name" value="Transaldolase_1"/>
    <property type="match status" value="1"/>
</dbReference>
<feature type="active site" description="Schiff-base intermediate with substrate" evidence="9">
    <location>
        <position position="134"/>
    </location>
</feature>
<dbReference type="InterPro" id="IPR013785">
    <property type="entry name" value="Aldolase_TIM"/>
</dbReference>
<dbReference type="PROSITE" id="PS01054">
    <property type="entry name" value="TRANSALDOLASE_1"/>
    <property type="match status" value="1"/>
</dbReference>
<reference evidence="11 12" key="1">
    <citation type="submission" date="2024-09" db="EMBL/GenBank/DDBJ databases">
        <authorList>
            <person name="Sun Q."/>
            <person name="Mori K."/>
        </authorList>
    </citation>
    <scope>NUCLEOTIDE SEQUENCE [LARGE SCALE GENOMIC DNA]</scope>
    <source>
        <strain evidence="11 12">CECT 8726</strain>
    </source>
</reference>
<dbReference type="PROSITE" id="PS00958">
    <property type="entry name" value="TRANSALDOLASE_2"/>
    <property type="match status" value="1"/>
</dbReference>
<dbReference type="Proteomes" id="UP001589683">
    <property type="component" value="Unassembled WGS sequence"/>
</dbReference>
<evidence type="ECO:0000256" key="2">
    <source>
        <dbReference type="ARBA" id="ARBA00004857"/>
    </source>
</evidence>
<comment type="pathway">
    <text evidence="2 9 10">Carbohydrate degradation; pentose phosphate pathway; D-glyceraldehyde 3-phosphate and beta-D-fructose 6-phosphate from D-ribose 5-phosphate and D-xylulose 5-phosphate (non-oxidative stage): step 2/3.</text>
</comment>
<keyword evidence="5 9" id="KW-0808">Transferase</keyword>
<dbReference type="CDD" id="cd00957">
    <property type="entry name" value="Transaldolase_TalAB"/>
    <property type="match status" value="1"/>
</dbReference>
<organism evidence="11 12">
    <name type="scientific">Pseudohalocynthiibacter aestuariivivens</name>
    <dbReference type="NCBI Taxonomy" id="1591409"/>
    <lineage>
        <taxon>Bacteria</taxon>
        <taxon>Pseudomonadati</taxon>
        <taxon>Pseudomonadota</taxon>
        <taxon>Alphaproteobacteria</taxon>
        <taxon>Rhodobacterales</taxon>
        <taxon>Paracoccaceae</taxon>
        <taxon>Pseudohalocynthiibacter</taxon>
    </lineage>
</organism>
<comment type="function">
    <text evidence="1 9 10">Transaldolase is important for the balance of metabolites in the pentose-phosphate pathway.</text>
</comment>
<dbReference type="NCBIfam" id="NF009001">
    <property type="entry name" value="PRK12346.1"/>
    <property type="match status" value="1"/>
</dbReference>
<evidence type="ECO:0000256" key="7">
    <source>
        <dbReference type="ARBA" id="ARBA00023270"/>
    </source>
</evidence>
<dbReference type="EC" id="2.2.1.2" evidence="4 9"/>
<dbReference type="InterPro" id="IPR004730">
    <property type="entry name" value="Transaldolase_1"/>
</dbReference>
<dbReference type="Gene3D" id="3.20.20.70">
    <property type="entry name" value="Aldolase class I"/>
    <property type="match status" value="1"/>
</dbReference>
<keyword evidence="6 9" id="KW-0570">Pentose shunt</keyword>
<evidence type="ECO:0000256" key="9">
    <source>
        <dbReference type="HAMAP-Rule" id="MF_00492"/>
    </source>
</evidence>
<evidence type="ECO:0000313" key="12">
    <source>
        <dbReference type="Proteomes" id="UP001589683"/>
    </source>
</evidence>
<comment type="similarity">
    <text evidence="3 9 10">Belongs to the transaldolase family. Type 1 subfamily.</text>
</comment>
<dbReference type="NCBIfam" id="TIGR00874">
    <property type="entry name" value="talAB"/>
    <property type="match status" value="1"/>
</dbReference>
<dbReference type="PANTHER" id="PTHR10683:SF18">
    <property type="entry name" value="TRANSALDOLASE"/>
    <property type="match status" value="1"/>
</dbReference>
<name>A0ABV5JBE2_9RHOB</name>
<evidence type="ECO:0000256" key="10">
    <source>
        <dbReference type="RuleBase" id="RU004155"/>
    </source>
</evidence>
<dbReference type="RefSeq" id="WP_213887354.1">
    <property type="nucleotide sequence ID" value="NZ_JAGFNU010000001.1"/>
</dbReference>
<evidence type="ECO:0000313" key="11">
    <source>
        <dbReference type="EMBL" id="MFB9230764.1"/>
    </source>
</evidence>
<gene>
    <name evidence="9 11" type="primary">tal</name>
    <name evidence="11" type="ORF">ACFFUT_03050</name>
</gene>
<protein>
    <recommendedName>
        <fullName evidence="4 9">Transaldolase</fullName>
        <ecNumber evidence="4 9">2.2.1.2</ecNumber>
    </recommendedName>
</protein>
<evidence type="ECO:0000256" key="6">
    <source>
        <dbReference type="ARBA" id="ARBA00023126"/>
    </source>
</evidence>
<dbReference type="InterPro" id="IPR001585">
    <property type="entry name" value="TAL/FSA"/>
</dbReference>
<comment type="caution">
    <text evidence="11">The sequence shown here is derived from an EMBL/GenBank/DDBJ whole genome shotgun (WGS) entry which is preliminary data.</text>
</comment>
<dbReference type="GO" id="GO:0004801">
    <property type="term" value="F:transaldolase activity"/>
    <property type="evidence" value="ECO:0007669"/>
    <property type="project" value="UniProtKB-EC"/>
</dbReference>
<comment type="subcellular location">
    <subcellularLocation>
        <location evidence="9">Cytoplasm</location>
    </subcellularLocation>
</comment>
<accession>A0ABV5JBE2</accession>